<evidence type="ECO:0000313" key="2">
    <source>
        <dbReference type="EMBL" id="HGQ74371.1"/>
    </source>
</evidence>
<name>A0A7C4NNM2_STAMA</name>
<dbReference type="EMBL" id="DTBP01000041">
    <property type="protein sequence ID" value="HGQ74371.1"/>
    <property type="molecule type" value="Genomic_DNA"/>
</dbReference>
<proteinExistence type="predicted"/>
<gene>
    <name evidence="1" type="ORF">ENU09_00675</name>
    <name evidence="2" type="ORF">ENU20_04785</name>
</gene>
<accession>A0A7C4NNM2</accession>
<dbReference type="EMBL" id="DTBE01000018">
    <property type="protein sequence ID" value="HGQ59231.1"/>
    <property type="molecule type" value="Genomic_DNA"/>
</dbReference>
<dbReference type="AlphaFoldDB" id="A0A7C4NNM2"/>
<organism evidence="2">
    <name type="scientific">Staphylothermus marinus</name>
    <dbReference type="NCBI Taxonomy" id="2280"/>
    <lineage>
        <taxon>Archaea</taxon>
        <taxon>Thermoproteota</taxon>
        <taxon>Thermoprotei</taxon>
        <taxon>Desulfurococcales</taxon>
        <taxon>Desulfurococcaceae</taxon>
        <taxon>Staphylothermus</taxon>
    </lineage>
</organism>
<comment type="caution">
    <text evidence="2">The sequence shown here is derived from an EMBL/GenBank/DDBJ whole genome shotgun (WGS) entry which is preliminary data.</text>
</comment>
<evidence type="ECO:0000313" key="1">
    <source>
        <dbReference type="EMBL" id="HGQ59231.1"/>
    </source>
</evidence>
<protein>
    <submittedName>
        <fullName evidence="2">Uncharacterized protein</fullName>
    </submittedName>
</protein>
<reference evidence="2" key="1">
    <citation type="journal article" date="2020" name="mSystems">
        <title>Genome- and Community-Level Interaction Insights into Carbon Utilization and Element Cycling Functions of Hydrothermarchaeota in Hydrothermal Sediment.</title>
        <authorList>
            <person name="Zhou Z."/>
            <person name="Liu Y."/>
            <person name="Xu W."/>
            <person name="Pan J."/>
            <person name="Luo Z.H."/>
            <person name="Li M."/>
        </authorList>
    </citation>
    <scope>NUCLEOTIDE SEQUENCE [LARGE SCALE GENOMIC DNA]</scope>
    <source>
        <strain evidence="1">SpSt-638</strain>
        <strain evidence="2">SpSt-648</strain>
    </source>
</reference>
<sequence length="126" mass="14694">MGSELKLQCPCGKEYSIPNEYDIVFVKKDQCEIDILCSNPACFLKELGYIKFKIDRNSSKVKIEVASFYPPYVTWNATRLGRDNAMRLLETHLRSILENILDWKKIMNDSPTYCFETLKLRDETIS</sequence>